<evidence type="ECO:0000313" key="1">
    <source>
        <dbReference type="EMBL" id="KAK1869357.1"/>
    </source>
</evidence>
<keyword evidence="2" id="KW-1185">Reference proteome</keyword>
<dbReference type="Proteomes" id="UP000798662">
    <property type="component" value="Chromosome 3"/>
</dbReference>
<reference evidence="1" key="1">
    <citation type="submission" date="2019-11" db="EMBL/GenBank/DDBJ databases">
        <title>Nori genome reveals adaptations in red seaweeds to the harsh intertidal environment.</title>
        <authorList>
            <person name="Wang D."/>
            <person name="Mao Y."/>
        </authorList>
    </citation>
    <scope>NUCLEOTIDE SEQUENCE</scope>
    <source>
        <tissue evidence="1">Gametophyte</tissue>
    </source>
</reference>
<protein>
    <submittedName>
        <fullName evidence="1">Uncharacterized protein</fullName>
    </submittedName>
</protein>
<name>A0ACC3CGQ9_PYRYE</name>
<organism evidence="1 2">
    <name type="scientific">Pyropia yezoensis</name>
    <name type="common">Susabi-nori</name>
    <name type="synonym">Porphyra yezoensis</name>
    <dbReference type="NCBI Taxonomy" id="2788"/>
    <lineage>
        <taxon>Eukaryota</taxon>
        <taxon>Rhodophyta</taxon>
        <taxon>Bangiophyceae</taxon>
        <taxon>Bangiales</taxon>
        <taxon>Bangiaceae</taxon>
        <taxon>Pyropia</taxon>
    </lineage>
</organism>
<dbReference type="EMBL" id="CM020620">
    <property type="protein sequence ID" value="KAK1869357.1"/>
    <property type="molecule type" value="Genomic_DNA"/>
</dbReference>
<evidence type="ECO:0000313" key="2">
    <source>
        <dbReference type="Proteomes" id="UP000798662"/>
    </source>
</evidence>
<gene>
    <name evidence="1" type="ORF">I4F81_011834</name>
</gene>
<sequence>MFSVYDSPPATGGRTPAADGSGGGRHAKAARVAGDDPLPPPPLSPRLSPSAVDLGGDRPAPSSAPGAAHLAPPGSAADGGPPAAAADGAATDARIAALQREVAALRRAAVDGVATSLEEVRSAYGAQLAALERVASAARAEAATLRELVQPAGGGGGGRGGRPATATPVGEPEEAEEVGIEADAGSDDDELPRPTVVVEEVMEEEEVEEVEVLPADSNAAGALAASQAEAASLRRELADARAALAAATATPAPPGAGGDTRSAAASAAGAGAAADGGDAAAALEVLATLVGARPVREPAADADDGGPPVWRLRVANGRTGERARGVDFRLGVPAAISSGHLRARAGRPPAATATTTPRPPEEKSADGEEEEVLLEYDAVDVTVPPGVLPAYVKETAIDMPVEEAPYLFAKIVGAVFTSSAK</sequence>
<comment type="caution">
    <text evidence="1">The sequence shown here is derived from an EMBL/GenBank/DDBJ whole genome shotgun (WGS) entry which is preliminary data.</text>
</comment>
<accession>A0ACC3CGQ9</accession>
<proteinExistence type="predicted"/>